<comment type="similarity">
    <text evidence="2">Belongs to the RLP family.</text>
</comment>
<evidence type="ECO:0000256" key="11">
    <source>
        <dbReference type="ARBA" id="ARBA00022741"/>
    </source>
</evidence>
<keyword evidence="16" id="KW-0675">Receptor</keyword>
<evidence type="ECO:0000256" key="6">
    <source>
        <dbReference type="ARBA" id="ARBA00022614"/>
    </source>
</evidence>
<reference evidence="25" key="1">
    <citation type="journal article" date="2022" name="Plant J.">
        <title>Strategies of tolerance reflected in two North American maple genomes.</title>
        <authorList>
            <person name="McEvoy S.L."/>
            <person name="Sezen U.U."/>
            <person name="Trouern-Trend A."/>
            <person name="McMahon S.M."/>
            <person name="Schaberg P.G."/>
            <person name="Yang J."/>
            <person name="Wegrzyn J.L."/>
            <person name="Swenson N.G."/>
        </authorList>
    </citation>
    <scope>NUCLEOTIDE SEQUENCE</scope>
    <source>
        <strain evidence="25">NS2018</strain>
    </source>
</reference>
<feature type="signal peptide" evidence="23">
    <location>
        <begin position="1"/>
        <end position="25"/>
    </location>
</feature>
<evidence type="ECO:0000313" key="25">
    <source>
        <dbReference type="EMBL" id="KAK0578387.1"/>
    </source>
</evidence>
<evidence type="ECO:0000313" key="26">
    <source>
        <dbReference type="Proteomes" id="UP001168877"/>
    </source>
</evidence>
<dbReference type="Pfam" id="PF11721">
    <property type="entry name" value="Malectin"/>
    <property type="match status" value="1"/>
</dbReference>
<evidence type="ECO:0000256" key="15">
    <source>
        <dbReference type="ARBA" id="ARBA00023136"/>
    </source>
</evidence>
<dbReference type="GO" id="GO:0016020">
    <property type="term" value="C:membrane"/>
    <property type="evidence" value="ECO:0007669"/>
    <property type="project" value="UniProtKB-SubCell"/>
</dbReference>
<dbReference type="PROSITE" id="PS50011">
    <property type="entry name" value="PROTEIN_KINASE_DOM"/>
    <property type="match status" value="1"/>
</dbReference>
<evidence type="ECO:0000256" key="3">
    <source>
        <dbReference type="ARBA" id="ARBA00012513"/>
    </source>
</evidence>
<dbReference type="InterPro" id="IPR021720">
    <property type="entry name" value="Malectin_dom"/>
</dbReference>
<feature type="domain" description="Protein kinase" evidence="24">
    <location>
        <begin position="660"/>
        <end position="911"/>
    </location>
</feature>
<feature type="chain" id="PRO_5041205138" description="non-specific serine/threonine protein kinase" evidence="23">
    <location>
        <begin position="26"/>
        <end position="982"/>
    </location>
</feature>
<keyword evidence="8 22" id="KW-0812">Transmembrane</keyword>
<keyword evidence="9 23" id="KW-0732">Signal</keyword>
<sequence>MLMMHINQKSLILLLSFLCFRQVTFVQPRLDPIEAAVVRQIASTLGANLTNPNDDPCQSGKIYVTQTYATGTDIENDITCNHYDGNNYSHVTNFKLKTMSLQGKLPPELVNLSFLEEIDLTRNYLSGELPKEWATMQHLKTISLTGSGISGEIPKEWGNFPNLTYLSLEANQLSGPIPEELGNLISLTTLILSSNQFVGSLPITLEHLTELKDFRISDNSFNGTVPEFIGRWTKLKRLEMYSSGLKGPINATIFALENLKDLRITDMIGPEFDFPKLINKNVEYLVLRNCSMSGSIPPYIWDSMDTLVTLDLSFNKLKGEITSINRKARYIFLSGNMLTGTIPGSFLTTSQHLDLSYNNFTSPTSCQEISSSHINMYQSFSWEHNMSGLLPCPRRSSCQKYYQSIHINCGGPNVNINHTLYEGDDVAGKEAALNYDSQTKWGFISAGDFMDDNEKNAGGYIVQADSDTQPDLELYSTARASPLFLTYYGYCLENDDYTVNLHFAEILFNDKEPFYRAGRRIFDIYIQGILKWENFNIKEQANGTDKAIVKTFNTTVTENTMEIHLYWAGKGTTVIPRRGYYGPLISAISVCRGFRANCDESKKSSNLPIVIGVVTSVLCLIFSIAIFFCWRRYFGRKSKRGDLQTGTFSFRQLKAATNNFNSANKIGEGGFGSVYKGQLSDGTVIAVKQLSSKSRQGNRSQLLLVYEYMENNCLAHALFGKQGSETSTLKLDWETRQKICVGIARGLAFLHEESTIKIVHRDIKATNVLLDKQLNAKISDFGLAKLKEDDTHISTRVAGTVGYMAPEYALWGHLTEKADVYSFGVVALEIASGRNNASYREKNGVCLIDLAFNLQQKGNLMEIVDPMLEDKFDKEKAEKMIRVALLCSNADPTLRPTMSEVVSMLESQTIVQEVASDPSIYGADLQIKQLKGYYQQMHDQSSSGSSAPHFSSERTGIESSTTSTHDLYPITSESIYSNLICR</sequence>
<dbReference type="PROSITE" id="PS00107">
    <property type="entry name" value="PROTEIN_KINASE_ATP"/>
    <property type="match status" value="1"/>
</dbReference>
<evidence type="ECO:0000256" key="2">
    <source>
        <dbReference type="ARBA" id="ARBA00009592"/>
    </source>
</evidence>
<dbReference type="AlphaFoldDB" id="A0AA39RTN5"/>
<proteinExistence type="inferred from homology"/>
<keyword evidence="17" id="KW-0325">Glycoprotein</keyword>
<keyword evidence="26" id="KW-1185">Reference proteome</keyword>
<dbReference type="InterPro" id="IPR051824">
    <property type="entry name" value="LRR_Rcpt-Like_S/T_Kinase"/>
</dbReference>
<dbReference type="InterPro" id="IPR008271">
    <property type="entry name" value="Ser/Thr_kinase_AS"/>
</dbReference>
<dbReference type="Proteomes" id="UP001168877">
    <property type="component" value="Unassembled WGS sequence"/>
</dbReference>
<keyword evidence="7" id="KW-0808">Transferase</keyword>
<dbReference type="SUPFAM" id="SSF52058">
    <property type="entry name" value="L domain-like"/>
    <property type="match status" value="1"/>
</dbReference>
<evidence type="ECO:0000256" key="21">
    <source>
        <dbReference type="SAM" id="MobiDB-lite"/>
    </source>
</evidence>
<keyword evidence="6" id="KW-0433">Leucine-rich repeat</keyword>
<dbReference type="FunFam" id="1.10.510.10:FF:000044">
    <property type="entry name" value="Putative LRR receptor-like serine/threonine-protein kinase"/>
    <property type="match status" value="1"/>
</dbReference>
<keyword evidence="13 20" id="KW-0067">ATP-binding</keyword>
<feature type="compositionally biased region" description="Low complexity" evidence="21">
    <location>
        <begin position="941"/>
        <end position="950"/>
    </location>
</feature>
<dbReference type="Gene3D" id="3.30.200.20">
    <property type="entry name" value="Phosphorylase Kinase, domain 1"/>
    <property type="match status" value="1"/>
</dbReference>
<evidence type="ECO:0000256" key="1">
    <source>
        <dbReference type="ARBA" id="ARBA00004479"/>
    </source>
</evidence>
<accession>A0AA39RTN5</accession>
<comment type="caution">
    <text evidence="25">The sequence shown here is derived from an EMBL/GenBank/DDBJ whole genome shotgun (WGS) entry which is preliminary data.</text>
</comment>
<keyword evidence="12" id="KW-0418">Kinase</keyword>
<dbReference type="Gene3D" id="1.10.510.10">
    <property type="entry name" value="Transferase(Phosphotransferase) domain 1"/>
    <property type="match status" value="1"/>
</dbReference>
<dbReference type="PANTHER" id="PTHR48006:SF66">
    <property type="entry name" value="PROTEIN KINASE DOMAIN-CONTAINING PROTEIN"/>
    <property type="match status" value="1"/>
</dbReference>
<dbReference type="PROSITE" id="PS00108">
    <property type="entry name" value="PROTEIN_KINASE_ST"/>
    <property type="match status" value="1"/>
</dbReference>
<dbReference type="FunFam" id="2.60.120.430:FF:000004">
    <property type="entry name" value="Putative leucine-rich repeat receptor-like serine/threonine-protein kinase"/>
    <property type="match status" value="1"/>
</dbReference>
<dbReference type="InterPro" id="IPR017441">
    <property type="entry name" value="Protein_kinase_ATP_BS"/>
</dbReference>
<keyword evidence="15 22" id="KW-0472">Membrane</keyword>
<evidence type="ECO:0000256" key="9">
    <source>
        <dbReference type="ARBA" id="ARBA00022729"/>
    </source>
</evidence>
<evidence type="ECO:0000256" key="17">
    <source>
        <dbReference type="ARBA" id="ARBA00023180"/>
    </source>
</evidence>
<feature type="region of interest" description="Disordered" evidence="21">
    <location>
        <begin position="938"/>
        <end position="964"/>
    </location>
</feature>
<feature type="transmembrane region" description="Helical" evidence="22">
    <location>
        <begin position="607"/>
        <end position="630"/>
    </location>
</feature>
<dbReference type="InterPro" id="IPR011009">
    <property type="entry name" value="Kinase-like_dom_sf"/>
</dbReference>
<keyword evidence="10" id="KW-0677">Repeat</keyword>
<evidence type="ECO:0000256" key="20">
    <source>
        <dbReference type="PROSITE-ProRule" id="PRU10141"/>
    </source>
</evidence>
<dbReference type="EC" id="2.7.11.1" evidence="3"/>
<comment type="subcellular location">
    <subcellularLocation>
        <location evidence="1">Membrane</location>
        <topology evidence="1">Single-pass type I membrane protein</topology>
    </subcellularLocation>
</comment>
<evidence type="ECO:0000256" key="10">
    <source>
        <dbReference type="ARBA" id="ARBA00022737"/>
    </source>
</evidence>
<keyword evidence="5" id="KW-0597">Phosphoprotein</keyword>
<protein>
    <recommendedName>
        <fullName evidence="3">non-specific serine/threonine protein kinase</fullName>
        <ecNumber evidence="3">2.7.11.1</ecNumber>
    </recommendedName>
</protein>
<keyword evidence="4" id="KW-0723">Serine/threonine-protein kinase</keyword>
<dbReference type="InterPro" id="IPR032675">
    <property type="entry name" value="LRR_dom_sf"/>
</dbReference>
<comment type="catalytic activity">
    <reaction evidence="18">
        <text>L-threonyl-[protein] + ATP = O-phospho-L-threonyl-[protein] + ADP + H(+)</text>
        <dbReference type="Rhea" id="RHEA:46608"/>
        <dbReference type="Rhea" id="RHEA-COMP:11060"/>
        <dbReference type="Rhea" id="RHEA-COMP:11605"/>
        <dbReference type="ChEBI" id="CHEBI:15378"/>
        <dbReference type="ChEBI" id="CHEBI:30013"/>
        <dbReference type="ChEBI" id="CHEBI:30616"/>
        <dbReference type="ChEBI" id="CHEBI:61977"/>
        <dbReference type="ChEBI" id="CHEBI:456216"/>
        <dbReference type="EC" id="2.7.11.1"/>
    </reaction>
</comment>
<dbReference type="PANTHER" id="PTHR48006">
    <property type="entry name" value="LEUCINE-RICH REPEAT-CONTAINING PROTEIN DDB_G0281931-RELATED"/>
    <property type="match status" value="1"/>
</dbReference>
<dbReference type="SMART" id="SM00220">
    <property type="entry name" value="S_TKc"/>
    <property type="match status" value="1"/>
</dbReference>
<evidence type="ECO:0000256" key="16">
    <source>
        <dbReference type="ARBA" id="ARBA00023170"/>
    </source>
</evidence>
<dbReference type="EMBL" id="JAUESC010000385">
    <property type="protein sequence ID" value="KAK0578387.1"/>
    <property type="molecule type" value="Genomic_DNA"/>
</dbReference>
<dbReference type="FunFam" id="3.80.10.10:FF:000041">
    <property type="entry name" value="LRR receptor-like serine/threonine-protein kinase ERECTA"/>
    <property type="match status" value="2"/>
</dbReference>
<keyword evidence="14 22" id="KW-1133">Transmembrane helix</keyword>
<dbReference type="SUPFAM" id="SSF56112">
    <property type="entry name" value="Protein kinase-like (PK-like)"/>
    <property type="match status" value="1"/>
</dbReference>
<organism evidence="25 26">
    <name type="scientific">Acer saccharum</name>
    <name type="common">Sugar maple</name>
    <dbReference type="NCBI Taxonomy" id="4024"/>
    <lineage>
        <taxon>Eukaryota</taxon>
        <taxon>Viridiplantae</taxon>
        <taxon>Streptophyta</taxon>
        <taxon>Embryophyta</taxon>
        <taxon>Tracheophyta</taxon>
        <taxon>Spermatophyta</taxon>
        <taxon>Magnoliopsida</taxon>
        <taxon>eudicotyledons</taxon>
        <taxon>Gunneridae</taxon>
        <taxon>Pentapetalae</taxon>
        <taxon>rosids</taxon>
        <taxon>malvids</taxon>
        <taxon>Sapindales</taxon>
        <taxon>Sapindaceae</taxon>
        <taxon>Hippocastanoideae</taxon>
        <taxon>Acereae</taxon>
        <taxon>Acer</taxon>
    </lineage>
</organism>
<keyword evidence="11 20" id="KW-0547">Nucleotide-binding</keyword>
<evidence type="ECO:0000259" key="24">
    <source>
        <dbReference type="PROSITE" id="PS50011"/>
    </source>
</evidence>
<comment type="catalytic activity">
    <reaction evidence="19">
        <text>L-seryl-[protein] + ATP = O-phospho-L-seryl-[protein] + ADP + H(+)</text>
        <dbReference type="Rhea" id="RHEA:17989"/>
        <dbReference type="Rhea" id="RHEA-COMP:9863"/>
        <dbReference type="Rhea" id="RHEA-COMP:11604"/>
        <dbReference type="ChEBI" id="CHEBI:15378"/>
        <dbReference type="ChEBI" id="CHEBI:29999"/>
        <dbReference type="ChEBI" id="CHEBI:30616"/>
        <dbReference type="ChEBI" id="CHEBI:83421"/>
        <dbReference type="ChEBI" id="CHEBI:456216"/>
        <dbReference type="EC" id="2.7.11.1"/>
    </reaction>
</comment>
<dbReference type="GO" id="GO:0005524">
    <property type="term" value="F:ATP binding"/>
    <property type="evidence" value="ECO:0007669"/>
    <property type="project" value="UniProtKB-UniRule"/>
</dbReference>
<evidence type="ECO:0000256" key="4">
    <source>
        <dbReference type="ARBA" id="ARBA00022527"/>
    </source>
</evidence>
<evidence type="ECO:0000256" key="22">
    <source>
        <dbReference type="SAM" id="Phobius"/>
    </source>
</evidence>
<evidence type="ECO:0000256" key="19">
    <source>
        <dbReference type="ARBA" id="ARBA00048679"/>
    </source>
</evidence>
<dbReference type="Gene3D" id="3.80.10.10">
    <property type="entry name" value="Ribonuclease Inhibitor"/>
    <property type="match status" value="3"/>
</dbReference>
<evidence type="ECO:0000256" key="23">
    <source>
        <dbReference type="SAM" id="SignalP"/>
    </source>
</evidence>
<dbReference type="InterPro" id="IPR000719">
    <property type="entry name" value="Prot_kinase_dom"/>
</dbReference>
<dbReference type="Pfam" id="PF07714">
    <property type="entry name" value="PK_Tyr_Ser-Thr"/>
    <property type="match status" value="1"/>
</dbReference>
<name>A0AA39RTN5_ACESA</name>
<evidence type="ECO:0000256" key="18">
    <source>
        <dbReference type="ARBA" id="ARBA00047899"/>
    </source>
</evidence>
<gene>
    <name evidence="25" type="ORF">LWI29_009636</name>
</gene>
<reference evidence="25" key="2">
    <citation type="submission" date="2023-06" db="EMBL/GenBank/DDBJ databases">
        <authorList>
            <person name="Swenson N.G."/>
            <person name="Wegrzyn J.L."/>
            <person name="Mcevoy S.L."/>
        </authorList>
    </citation>
    <scope>NUCLEOTIDE SEQUENCE</scope>
    <source>
        <strain evidence="25">NS2018</strain>
        <tissue evidence="25">Leaf</tissue>
    </source>
</reference>
<dbReference type="Pfam" id="PF00560">
    <property type="entry name" value="LRR_1"/>
    <property type="match status" value="2"/>
</dbReference>
<dbReference type="GO" id="GO:0004674">
    <property type="term" value="F:protein serine/threonine kinase activity"/>
    <property type="evidence" value="ECO:0007669"/>
    <property type="project" value="UniProtKB-KW"/>
</dbReference>
<evidence type="ECO:0000256" key="5">
    <source>
        <dbReference type="ARBA" id="ARBA00022553"/>
    </source>
</evidence>
<evidence type="ECO:0000256" key="12">
    <source>
        <dbReference type="ARBA" id="ARBA00022777"/>
    </source>
</evidence>
<dbReference type="Gene3D" id="2.60.120.430">
    <property type="entry name" value="Galactose-binding lectin"/>
    <property type="match status" value="1"/>
</dbReference>
<evidence type="ECO:0000256" key="13">
    <source>
        <dbReference type="ARBA" id="ARBA00022840"/>
    </source>
</evidence>
<evidence type="ECO:0000256" key="14">
    <source>
        <dbReference type="ARBA" id="ARBA00022989"/>
    </source>
</evidence>
<dbReference type="InterPro" id="IPR001245">
    <property type="entry name" value="Ser-Thr/Tyr_kinase_cat_dom"/>
</dbReference>
<evidence type="ECO:0000256" key="8">
    <source>
        <dbReference type="ARBA" id="ARBA00022692"/>
    </source>
</evidence>
<evidence type="ECO:0000256" key="7">
    <source>
        <dbReference type="ARBA" id="ARBA00022679"/>
    </source>
</evidence>
<dbReference type="InterPro" id="IPR001611">
    <property type="entry name" value="Leu-rich_rpt"/>
</dbReference>
<feature type="binding site" evidence="20">
    <location>
        <position position="688"/>
    </location>
    <ligand>
        <name>ATP</name>
        <dbReference type="ChEBI" id="CHEBI:30616"/>
    </ligand>
</feature>